<gene>
    <name evidence="10" type="ORF">ONB1V03_LOCUS3240</name>
</gene>
<accession>A0A7R9QDG7</accession>
<dbReference type="GO" id="GO:0046872">
    <property type="term" value="F:metal ion binding"/>
    <property type="evidence" value="ECO:0007669"/>
    <property type="project" value="UniProtKB-UniRule"/>
</dbReference>
<dbReference type="GO" id="GO:0020037">
    <property type="term" value="F:heme binding"/>
    <property type="evidence" value="ECO:0007669"/>
    <property type="project" value="UniProtKB-UniRule"/>
</dbReference>
<dbReference type="FunFam" id="3.10.120.10:FF:000002">
    <property type="entry name" value="Cytochrome b5 type B"/>
    <property type="match status" value="1"/>
</dbReference>
<dbReference type="Proteomes" id="UP000728032">
    <property type="component" value="Unassembled WGS sequence"/>
</dbReference>
<evidence type="ECO:0000259" key="9">
    <source>
        <dbReference type="PROSITE" id="PS50255"/>
    </source>
</evidence>
<dbReference type="PANTHER" id="PTHR19359">
    <property type="entry name" value="CYTOCHROME B5"/>
    <property type="match status" value="1"/>
</dbReference>
<dbReference type="PRINTS" id="PR00363">
    <property type="entry name" value="CYTOCHROMEB5"/>
</dbReference>
<evidence type="ECO:0000256" key="1">
    <source>
        <dbReference type="ARBA" id="ARBA00004370"/>
    </source>
</evidence>
<organism evidence="10">
    <name type="scientific">Oppiella nova</name>
    <dbReference type="NCBI Taxonomy" id="334625"/>
    <lineage>
        <taxon>Eukaryota</taxon>
        <taxon>Metazoa</taxon>
        <taxon>Ecdysozoa</taxon>
        <taxon>Arthropoda</taxon>
        <taxon>Chelicerata</taxon>
        <taxon>Arachnida</taxon>
        <taxon>Acari</taxon>
        <taxon>Acariformes</taxon>
        <taxon>Sarcoptiformes</taxon>
        <taxon>Oribatida</taxon>
        <taxon>Brachypylina</taxon>
        <taxon>Oppioidea</taxon>
        <taxon>Oppiidae</taxon>
        <taxon>Oppiella</taxon>
    </lineage>
</organism>
<evidence type="ECO:0000256" key="5">
    <source>
        <dbReference type="ARBA" id="ARBA00023004"/>
    </source>
</evidence>
<comment type="similarity">
    <text evidence="7 8">Belongs to the cytochrome b5 family.</text>
</comment>
<protein>
    <recommendedName>
        <fullName evidence="9">Cytochrome b5 heme-binding domain-containing protein</fullName>
    </recommendedName>
</protein>
<dbReference type="EMBL" id="OC915727">
    <property type="protein sequence ID" value="CAD7641717.1"/>
    <property type="molecule type" value="Genomic_DNA"/>
</dbReference>
<keyword evidence="11" id="KW-1185">Reference proteome</keyword>
<keyword evidence="5 8" id="KW-0408">Iron</keyword>
<dbReference type="InterPro" id="IPR050668">
    <property type="entry name" value="Cytochrome_b5"/>
</dbReference>
<dbReference type="SMART" id="SM01117">
    <property type="entry name" value="Cyt-b5"/>
    <property type="match status" value="1"/>
</dbReference>
<dbReference type="InterPro" id="IPR001199">
    <property type="entry name" value="Cyt_B5-like_heme/steroid-bd"/>
</dbReference>
<dbReference type="PANTHER" id="PTHR19359:SF14">
    <property type="entry name" value="CYTOCHROME B5 A"/>
    <property type="match status" value="1"/>
</dbReference>
<keyword evidence="6 8" id="KW-0472">Membrane</keyword>
<evidence type="ECO:0000313" key="11">
    <source>
        <dbReference type="Proteomes" id="UP000728032"/>
    </source>
</evidence>
<dbReference type="InterPro" id="IPR018506">
    <property type="entry name" value="Cyt_B5_heme-BS"/>
</dbReference>
<reference evidence="10" key="1">
    <citation type="submission" date="2020-11" db="EMBL/GenBank/DDBJ databases">
        <authorList>
            <person name="Tran Van P."/>
        </authorList>
    </citation>
    <scope>NUCLEOTIDE SEQUENCE</scope>
</reference>
<dbReference type="PROSITE" id="PS00191">
    <property type="entry name" value="CYTOCHROME_B5_1"/>
    <property type="match status" value="1"/>
</dbReference>
<comment type="subcellular location">
    <subcellularLocation>
        <location evidence="1">Membrane</location>
    </subcellularLocation>
</comment>
<dbReference type="PROSITE" id="PS50255">
    <property type="entry name" value="CYTOCHROME_B5_2"/>
    <property type="match status" value="1"/>
</dbReference>
<dbReference type="SUPFAM" id="SSF55856">
    <property type="entry name" value="Cytochrome b5-like heme/steroid binding domain"/>
    <property type="match status" value="1"/>
</dbReference>
<evidence type="ECO:0000256" key="3">
    <source>
        <dbReference type="ARBA" id="ARBA00022692"/>
    </source>
</evidence>
<evidence type="ECO:0000256" key="2">
    <source>
        <dbReference type="ARBA" id="ARBA00022617"/>
    </source>
</evidence>
<sequence>MDKTTANSGQDREFTRDEVRDHNETDSLWVIVESKVYDITHFLGEHPGGRDILREYGGMDATNRFREVEHSADAIEMMKAYKIGRVVGEDIATQWDDGDGGDGSTQQLAEQYSITVGWLPMLIGIGVTLISYYVINYSF</sequence>
<dbReference type="GO" id="GO:0016020">
    <property type="term" value="C:membrane"/>
    <property type="evidence" value="ECO:0007669"/>
    <property type="project" value="UniProtKB-SubCell"/>
</dbReference>
<feature type="domain" description="Cytochrome b5 heme-binding" evidence="9">
    <location>
        <begin position="11"/>
        <end position="87"/>
    </location>
</feature>
<keyword evidence="4 8" id="KW-0479">Metal-binding</keyword>
<evidence type="ECO:0000256" key="6">
    <source>
        <dbReference type="ARBA" id="ARBA00023136"/>
    </source>
</evidence>
<feature type="transmembrane region" description="Helical" evidence="8">
    <location>
        <begin position="116"/>
        <end position="135"/>
    </location>
</feature>
<keyword evidence="8" id="KW-1133">Transmembrane helix</keyword>
<dbReference type="InterPro" id="IPR036400">
    <property type="entry name" value="Cyt_B5-like_heme/steroid_sf"/>
</dbReference>
<evidence type="ECO:0000256" key="4">
    <source>
        <dbReference type="ARBA" id="ARBA00022723"/>
    </source>
</evidence>
<dbReference type="AlphaFoldDB" id="A0A7R9QDG7"/>
<keyword evidence="3 8" id="KW-0812">Transmembrane</keyword>
<proteinExistence type="inferred from homology"/>
<evidence type="ECO:0000256" key="7">
    <source>
        <dbReference type="ARBA" id="ARBA00038168"/>
    </source>
</evidence>
<keyword evidence="2 8" id="KW-0349">Heme</keyword>
<name>A0A7R9QDG7_9ACAR</name>
<dbReference type="EMBL" id="CAJPVJ010000902">
    <property type="protein sequence ID" value="CAG2163669.1"/>
    <property type="molecule type" value="Genomic_DNA"/>
</dbReference>
<dbReference type="Gene3D" id="3.10.120.10">
    <property type="entry name" value="Cytochrome b5-like heme/steroid binding domain"/>
    <property type="match status" value="1"/>
</dbReference>
<dbReference type="Pfam" id="PF00173">
    <property type="entry name" value="Cyt-b5"/>
    <property type="match status" value="1"/>
</dbReference>
<dbReference type="OrthoDB" id="260519at2759"/>
<evidence type="ECO:0000313" key="10">
    <source>
        <dbReference type="EMBL" id="CAD7641717.1"/>
    </source>
</evidence>
<evidence type="ECO:0000256" key="8">
    <source>
        <dbReference type="RuleBase" id="RU362121"/>
    </source>
</evidence>